<evidence type="ECO:0000313" key="2">
    <source>
        <dbReference type="Proteomes" id="UP000003781"/>
    </source>
</evidence>
<name>A3II87_9CHRO</name>
<evidence type="ECO:0000313" key="1">
    <source>
        <dbReference type="EMBL" id="EAZ93519.1"/>
    </source>
</evidence>
<proteinExistence type="predicted"/>
<sequence length="31" mass="3424">MINNSCCPWIVSLQFLKSSIKAIITCAPNDI</sequence>
<dbReference type="AlphaFoldDB" id="A3II87"/>
<protein>
    <submittedName>
        <fullName evidence="1">Uncharacterized protein</fullName>
    </submittedName>
</protein>
<reference evidence="1 2" key="1">
    <citation type="submission" date="2007-03" db="EMBL/GenBank/DDBJ databases">
        <authorList>
            <person name="Stal L."/>
            <person name="Ferriera S."/>
            <person name="Johnson J."/>
            <person name="Kravitz S."/>
            <person name="Beeson K."/>
            <person name="Sutton G."/>
            <person name="Rogers Y.-H."/>
            <person name="Friedman R."/>
            <person name="Frazier M."/>
            <person name="Venter J.C."/>
        </authorList>
    </citation>
    <scope>NUCLEOTIDE SEQUENCE [LARGE SCALE GENOMIC DNA]</scope>
    <source>
        <strain evidence="1 2">CCY0110</strain>
    </source>
</reference>
<keyword evidence="2" id="KW-1185">Reference proteome</keyword>
<accession>A3II87</accession>
<gene>
    <name evidence="1" type="ORF">CY0110_17027</name>
</gene>
<comment type="caution">
    <text evidence="1">The sequence shown here is derived from an EMBL/GenBank/DDBJ whole genome shotgun (WGS) entry which is preliminary data.</text>
</comment>
<organism evidence="1 2">
    <name type="scientific">Crocosphaera chwakensis CCY0110</name>
    <dbReference type="NCBI Taxonomy" id="391612"/>
    <lineage>
        <taxon>Bacteria</taxon>
        <taxon>Bacillati</taxon>
        <taxon>Cyanobacteriota</taxon>
        <taxon>Cyanophyceae</taxon>
        <taxon>Oscillatoriophycideae</taxon>
        <taxon>Chroococcales</taxon>
        <taxon>Aphanothecaceae</taxon>
        <taxon>Crocosphaera</taxon>
        <taxon>Crocosphaera chwakensis</taxon>
    </lineage>
</organism>
<dbReference type="EMBL" id="AAXW01000002">
    <property type="protein sequence ID" value="EAZ93519.1"/>
    <property type="molecule type" value="Genomic_DNA"/>
</dbReference>
<dbReference type="Proteomes" id="UP000003781">
    <property type="component" value="Unassembled WGS sequence"/>
</dbReference>